<evidence type="ECO:0000313" key="1">
    <source>
        <dbReference type="EMBL" id="WVX79745.1"/>
    </source>
</evidence>
<dbReference type="RefSeq" id="WP_338448678.1">
    <property type="nucleotide sequence ID" value="NZ_CP137640.1"/>
</dbReference>
<dbReference type="InterPro" id="IPR018540">
    <property type="entry name" value="Spo0E-like"/>
</dbReference>
<dbReference type="EMBL" id="CP137640">
    <property type="protein sequence ID" value="WVX79745.1"/>
    <property type="molecule type" value="Genomic_DNA"/>
</dbReference>
<dbReference type="SUPFAM" id="SSF140500">
    <property type="entry name" value="BAS1536-like"/>
    <property type="match status" value="1"/>
</dbReference>
<keyword evidence="2" id="KW-1185">Reference proteome</keyword>
<reference evidence="1 2" key="1">
    <citation type="submission" date="2023-10" db="EMBL/GenBank/DDBJ databases">
        <title>Niallia locisalis sp.nov. isolated from a salt pond sample.</title>
        <authorList>
            <person name="Li X.-J."/>
            <person name="Dong L."/>
        </authorList>
    </citation>
    <scope>NUCLEOTIDE SEQUENCE [LARGE SCALE GENOMIC DNA]</scope>
    <source>
        <strain evidence="1 2">DSM 29761</strain>
    </source>
</reference>
<dbReference type="Proteomes" id="UP001357223">
    <property type="component" value="Chromosome"/>
</dbReference>
<name>A0ABZ2CCS0_9BACI</name>
<sequence>MLMNTNVLKDTIDQMKKDLIRIAAKNGINSLDTLYFSQKLDKLIVIYQNCSFRKRYDH</sequence>
<gene>
    <name evidence="1" type="ORF">R4Z09_21005</name>
</gene>
<dbReference type="Pfam" id="PF09388">
    <property type="entry name" value="SpoOE-like"/>
    <property type="match status" value="1"/>
</dbReference>
<evidence type="ECO:0000313" key="2">
    <source>
        <dbReference type="Proteomes" id="UP001357223"/>
    </source>
</evidence>
<accession>A0ABZ2CCS0</accession>
<dbReference type="InterPro" id="IPR037208">
    <property type="entry name" value="Spo0E-like_sf"/>
</dbReference>
<dbReference type="Gene3D" id="4.10.280.10">
    <property type="entry name" value="Helix-loop-helix DNA-binding domain"/>
    <property type="match status" value="1"/>
</dbReference>
<dbReference type="InterPro" id="IPR036638">
    <property type="entry name" value="HLH_DNA-bd_sf"/>
</dbReference>
<proteinExistence type="predicted"/>
<organism evidence="1 2">
    <name type="scientific">Niallia oryzisoli</name>
    <dbReference type="NCBI Taxonomy" id="1737571"/>
    <lineage>
        <taxon>Bacteria</taxon>
        <taxon>Bacillati</taxon>
        <taxon>Bacillota</taxon>
        <taxon>Bacilli</taxon>
        <taxon>Bacillales</taxon>
        <taxon>Bacillaceae</taxon>
        <taxon>Niallia</taxon>
    </lineage>
</organism>
<protein>
    <submittedName>
        <fullName evidence="1">Aspartyl-phosphate phosphatase Spo0E family protein</fullName>
    </submittedName>
</protein>